<dbReference type="Proteomes" id="UP001244490">
    <property type="component" value="Unassembled WGS sequence"/>
</dbReference>
<organism evidence="1 2">
    <name type="scientific">Klebsiella pneumoniae</name>
    <dbReference type="NCBI Taxonomy" id="573"/>
    <lineage>
        <taxon>Bacteria</taxon>
        <taxon>Pseudomonadati</taxon>
        <taxon>Pseudomonadota</taxon>
        <taxon>Gammaproteobacteria</taxon>
        <taxon>Enterobacterales</taxon>
        <taxon>Enterobacteriaceae</taxon>
        <taxon>Klebsiella/Raoultella group</taxon>
        <taxon>Klebsiella</taxon>
        <taxon>Klebsiella pneumoniae complex</taxon>
    </lineage>
</organism>
<dbReference type="AlphaFoldDB" id="A0AAW8A9B0"/>
<gene>
    <name evidence="1" type="ORF">Q6294_01875</name>
</gene>
<comment type="caution">
    <text evidence="1">The sequence shown here is derived from an EMBL/GenBank/DDBJ whole genome shotgun (WGS) entry which is preliminary data.</text>
</comment>
<name>A0AAW8A9B0_KLEPN</name>
<accession>A0AAW8A9B0</accession>
<evidence type="ECO:0000313" key="1">
    <source>
        <dbReference type="EMBL" id="MDP0965799.1"/>
    </source>
</evidence>
<protein>
    <submittedName>
        <fullName evidence="1">Uncharacterized protein</fullName>
    </submittedName>
</protein>
<proteinExistence type="predicted"/>
<reference evidence="1" key="1">
    <citation type="submission" date="2023-07" db="EMBL/GenBank/DDBJ databases">
        <authorList>
            <person name="Peng Z."/>
        </authorList>
    </citation>
    <scope>NUCLEOTIDE SEQUENCE</scope>
    <source>
        <strain evidence="1">KP219</strain>
    </source>
</reference>
<evidence type="ECO:0000313" key="2">
    <source>
        <dbReference type="Proteomes" id="UP001244490"/>
    </source>
</evidence>
<dbReference type="RefSeq" id="WP_186932137.1">
    <property type="nucleotide sequence ID" value="NZ_JAUUIA010000001.1"/>
</dbReference>
<dbReference type="EMBL" id="JAUUIA010000001">
    <property type="protein sequence ID" value="MDP0965799.1"/>
    <property type="molecule type" value="Genomic_DNA"/>
</dbReference>
<sequence length="241" mass="27921">MPLYKFLEEQHLESFFDKGCLRLGTIYDFKDIVTHSLGRGDSKEGRRQINRDVTENLYLNSSSNENVISDSLEVTGNGSVNITNSTFYVIRNSPNAFIFCSSNAYSNELFKKWNEHHNEINACYEISDPNGFLREISNAIKNSANFITCKDIVYSTDPIPYNHHSSSVLPMFVKEITQYEWQLENRAVWYPKEPSPQLKPWIIFAPEARKYCRPFSKLVGNTVSFFDQLLKSSRNNNKRKC</sequence>